<evidence type="ECO:0000256" key="6">
    <source>
        <dbReference type="ARBA" id="ARBA00023180"/>
    </source>
</evidence>
<evidence type="ECO:0000313" key="8">
    <source>
        <dbReference type="EMBL" id="KAL3273003.1"/>
    </source>
</evidence>
<evidence type="ECO:0000256" key="4">
    <source>
        <dbReference type="ARBA" id="ARBA00022989"/>
    </source>
</evidence>
<comment type="subcellular location">
    <subcellularLocation>
        <location evidence="1">Membrane</location>
        <topology evidence="1">Multi-pass membrane protein</topology>
    </subcellularLocation>
</comment>
<sequence length="1070" mass="117491">MMILYYKSVDSSVNFLLPEALPDGVYVTLNEGSFSLLMAHNSNQDIHRGVKNATIAAKNSIFDGISYIGGIEEQFEILLITNLEEYLQFLVRNSAKIKDDVIMGMENSINNANLSETFQEIEKDFNSLKPLFDEIERVLKDIEDLGAKINGDSNALKNLGKNIPCVTTTCSKIKDFIPTLPTLYDGGKTVGNGTMTELNNVANLGKEVIKNRIGELGNLTGSVNLTKNLVNNIGRAGDTISNETEVLARETLKEVKVSTNLTTNLAENVIGNIETSGKALNSLSSILANLTSAIGKEALGAGKSLENLTNKITGNTTGLGIIFEGKKELNNLTENIAVNVIGSVEKSEKSLGKLTSAIEGNVLNQGKSLINIEGSVIQGIGKSEKAIANLIPFVGTKANTERNSLIVDIPPRITHNMENSEKALSNLIPSTSGKVMDDLVGNINGSGVNIGKGIGNVGTSIKNNLFGGFGNKISHTGNRDTTTSSSISRIVNIPSVVEKIGINTAGDPTKKNVNAASGVHHEINNIISGTNHEIGSFASGIGSKINSVAGGVESKVGDVSNKLFHGGGSVFGRFLKRSLSANLDFSNLKNEFEPIYETVDEIEHFITHDLKNFKNISIIIRPALKPVSLAVEETITVLENALRIAAKPLKIFYDVIKSKISYVKEVMKNAANLLDIAQAVIDEIEFYRYHISILMASCLLLMHMILIVTISIRMICDNTSSKHILQGVLALLHLISLIMVVITVAYFIIGVVSQKVICDTFEEPEENNIMKIMNKLDPSRYGLLVHTNVQEIIQNCHSNKSFYKVAAIKTVIDLEASIDEYFNIKPIEEKFEKLMSVQLNLLKFFDMDILQRVEDDLNLSAFDKIMDSPLFSEIETVENELKHVPGIGIVIKTIIKKIDTFREKLELIRAPIKMVNETVPSFVTRLKGSISDVPKKLMNMEKEAIESFKRIVKTLKEDISTSITAYVKDRVIHSIIHKIGKCGPISSAFNSSMDQACRRVIKPTNGHWFSFSCCVLISIFIIVTTSKIDKNLGILQFDRHENLHETDIVMTEKKEHIEKTEDTIQIENAL</sequence>
<dbReference type="GO" id="GO:0016020">
    <property type="term" value="C:membrane"/>
    <property type="evidence" value="ECO:0007669"/>
    <property type="project" value="UniProtKB-SubCell"/>
</dbReference>
<keyword evidence="4 7" id="KW-1133">Transmembrane helix</keyword>
<organism evidence="8 9">
    <name type="scientific">Cryptolaemus montrouzieri</name>
    <dbReference type="NCBI Taxonomy" id="559131"/>
    <lineage>
        <taxon>Eukaryota</taxon>
        <taxon>Metazoa</taxon>
        <taxon>Ecdysozoa</taxon>
        <taxon>Arthropoda</taxon>
        <taxon>Hexapoda</taxon>
        <taxon>Insecta</taxon>
        <taxon>Pterygota</taxon>
        <taxon>Neoptera</taxon>
        <taxon>Endopterygota</taxon>
        <taxon>Coleoptera</taxon>
        <taxon>Polyphaga</taxon>
        <taxon>Cucujiformia</taxon>
        <taxon>Coccinelloidea</taxon>
        <taxon>Coccinellidae</taxon>
        <taxon>Scymninae</taxon>
        <taxon>Scymnini</taxon>
        <taxon>Cryptolaemus</taxon>
    </lineage>
</organism>
<evidence type="ECO:0000313" key="9">
    <source>
        <dbReference type="Proteomes" id="UP001516400"/>
    </source>
</evidence>
<name>A0ABD2N2U0_9CUCU</name>
<dbReference type="EMBL" id="JABFTP020000062">
    <property type="protein sequence ID" value="KAL3273003.1"/>
    <property type="molecule type" value="Genomic_DNA"/>
</dbReference>
<keyword evidence="5 7" id="KW-0472">Membrane</keyword>
<dbReference type="InterPro" id="IPR008795">
    <property type="entry name" value="Prominin"/>
</dbReference>
<keyword evidence="9" id="KW-1185">Reference proteome</keyword>
<accession>A0ABD2N2U0</accession>
<dbReference type="PANTHER" id="PTHR22730">
    <property type="entry name" value="PROMININ PROM PROTEIN"/>
    <property type="match status" value="1"/>
</dbReference>
<keyword evidence="3 7" id="KW-0812">Transmembrane</keyword>
<protein>
    <submittedName>
        <fullName evidence="8">Uncharacterized protein</fullName>
    </submittedName>
</protein>
<feature type="transmembrane region" description="Helical" evidence="7">
    <location>
        <begin position="693"/>
        <end position="716"/>
    </location>
</feature>
<dbReference type="AlphaFoldDB" id="A0ABD2N2U0"/>
<evidence type="ECO:0000256" key="7">
    <source>
        <dbReference type="SAM" id="Phobius"/>
    </source>
</evidence>
<keyword evidence="6" id="KW-0325">Glycoprotein</keyword>
<evidence type="ECO:0000256" key="1">
    <source>
        <dbReference type="ARBA" id="ARBA00004141"/>
    </source>
</evidence>
<evidence type="ECO:0000256" key="3">
    <source>
        <dbReference type="ARBA" id="ARBA00022692"/>
    </source>
</evidence>
<dbReference type="Pfam" id="PF05478">
    <property type="entry name" value="Prominin"/>
    <property type="match status" value="1"/>
</dbReference>
<comment type="caution">
    <text evidence="8">The sequence shown here is derived from an EMBL/GenBank/DDBJ whole genome shotgun (WGS) entry which is preliminary data.</text>
</comment>
<dbReference type="PANTHER" id="PTHR22730:SF1">
    <property type="entry name" value="PROMININ-LIKE PROTEIN"/>
    <property type="match status" value="1"/>
</dbReference>
<evidence type="ECO:0000256" key="5">
    <source>
        <dbReference type="ARBA" id="ARBA00023136"/>
    </source>
</evidence>
<gene>
    <name evidence="8" type="ORF">HHI36_014459</name>
</gene>
<dbReference type="Proteomes" id="UP001516400">
    <property type="component" value="Unassembled WGS sequence"/>
</dbReference>
<feature type="transmembrane region" description="Helical" evidence="7">
    <location>
        <begin position="728"/>
        <end position="749"/>
    </location>
</feature>
<comment type="similarity">
    <text evidence="2">Belongs to the prominin family.</text>
</comment>
<evidence type="ECO:0000256" key="2">
    <source>
        <dbReference type="ARBA" id="ARBA00006058"/>
    </source>
</evidence>
<reference evidence="8 9" key="1">
    <citation type="journal article" date="2021" name="BMC Biol.">
        <title>Horizontally acquired antibacterial genes associated with adaptive radiation of ladybird beetles.</title>
        <authorList>
            <person name="Li H.S."/>
            <person name="Tang X.F."/>
            <person name="Huang Y.H."/>
            <person name="Xu Z.Y."/>
            <person name="Chen M.L."/>
            <person name="Du X.Y."/>
            <person name="Qiu B.Y."/>
            <person name="Chen P.T."/>
            <person name="Zhang W."/>
            <person name="Slipinski A."/>
            <person name="Escalona H.E."/>
            <person name="Waterhouse R.M."/>
            <person name="Zwick A."/>
            <person name="Pang H."/>
        </authorList>
    </citation>
    <scope>NUCLEOTIDE SEQUENCE [LARGE SCALE GENOMIC DNA]</scope>
    <source>
        <strain evidence="8">SYSU2018</strain>
    </source>
</reference>
<proteinExistence type="inferred from homology"/>